<reference evidence="3" key="1">
    <citation type="submission" date="2021-06" db="EMBL/GenBank/DDBJ databases">
        <authorList>
            <person name="Kallberg Y."/>
            <person name="Tangrot J."/>
            <person name="Rosling A."/>
        </authorList>
    </citation>
    <scope>NUCLEOTIDE SEQUENCE</scope>
    <source>
        <strain evidence="3">FL966</strain>
    </source>
</reference>
<feature type="binding site" evidence="1">
    <location>
        <position position="72"/>
    </location>
    <ligand>
        <name>ATP</name>
        <dbReference type="ChEBI" id="CHEBI:30616"/>
    </ligand>
</feature>
<dbReference type="Proteomes" id="UP000789759">
    <property type="component" value="Unassembled WGS sequence"/>
</dbReference>
<proteinExistence type="predicted"/>
<name>A0A9N8ZJQ3_9GLOM</name>
<feature type="compositionally biased region" description="Polar residues" evidence="2">
    <location>
        <begin position="102"/>
        <end position="130"/>
    </location>
</feature>
<keyword evidence="4" id="KW-1185">Reference proteome</keyword>
<accession>A0A9N8ZJQ3</accession>
<dbReference type="EMBL" id="CAJVQA010000971">
    <property type="protein sequence ID" value="CAG8497861.1"/>
    <property type="molecule type" value="Genomic_DNA"/>
</dbReference>
<keyword evidence="1" id="KW-0067">ATP-binding</keyword>
<protein>
    <submittedName>
        <fullName evidence="3">19582_t:CDS:1</fullName>
    </submittedName>
</protein>
<evidence type="ECO:0000256" key="2">
    <source>
        <dbReference type="SAM" id="MobiDB-lite"/>
    </source>
</evidence>
<dbReference type="AlphaFoldDB" id="A0A9N8ZJQ3"/>
<dbReference type="InterPro" id="IPR017441">
    <property type="entry name" value="Protein_kinase_ATP_BS"/>
</dbReference>
<feature type="region of interest" description="Disordered" evidence="2">
    <location>
        <begin position="97"/>
        <end position="130"/>
    </location>
</feature>
<dbReference type="OrthoDB" id="2347992at2759"/>
<organism evidence="3 4">
    <name type="scientific">Cetraspora pellucida</name>
    <dbReference type="NCBI Taxonomy" id="1433469"/>
    <lineage>
        <taxon>Eukaryota</taxon>
        <taxon>Fungi</taxon>
        <taxon>Fungi incertae sedis</taxon>
        <taxon>Mucoromycota</taxon>
        <taxon>Glomeromycotina</taxon>
        <taxon>Glomeromycetes</taxon>
        <taxon>Diversisporales</taxon>
        <taxon>Gigasporaceae</taxon>
        <taxon>Cetraspora</taxon>
    </lineage>
</organism>
<sequence>MSSISWDRDGLLDTKPGEETLLKHSGSLVRLLGQKNVKNLDYSEFTKPKPIGKGVTAIVYSTTSRRKYYALKSLNNNLDMDKRKLKQLSQELNELEKESSDILITNNTGVTDSDQNMNNHGASPTKQECV</sequence>
<evidence type="ECO:0000313" key="4">
    <source>
        <dbReference type="Proteomes" id="UP000789759"/>
    </source>
</evidence>
<evidence type="ECO:0000313" key="3">
    <source>
        <dbReference type="EMBL" id="CAG8497861.1"/>
    </source>
</evidence>
<dbReference type="PROSITE" id="PS00107">
    <property type="entry name" value="PROTEIN_KINASE_ATP"/>
    <property type="match status" value="1"/>
</dbReference>
<dbReference type="GO" id="GO:0005524">
    <property type="term" value="F:ATP binding"/>
    <property type="evidence" value="ECO:0007669"/>
    <property type="project" value="UniProtKB-UniRule"/>
</dbReference>
<comment type="caution">
    <text evidence="3">The sequence shown here is derived from an EMBL/GenBank/DDBJ whole genome shotgun (WGS) entry which is preliminary data.</text>
</comment>
<gene>
    <name evidence="3" type="ORF">CPELLU_LOCUS2304</name>
</gene>
<keyword evidence="1" id="KW-0547">Nucleotide-binding</keyword>
<evidence type="ECO:0000256" key="1">
    <source>
        <dbReference type="PROSITE-ProRule" id="PRU10141"/>
    </source>
</evidence>